<reference evidence="12" key="1">
    <citation type="submission" date="2020-08" db="EMBL/GenBank/DDBJ databases">
        <title>Novel species isolated from subtropical streams in China.</title>
        <authorList>
            <person name="Lu H."/>
        </authorList>
    </citation>
    <scope>NUCLEOTIDE SEQUENCE</scope>
    <source>
        <strain evidence="12">CY7W</strain>
    </source>
</reference>
<evidence type="ECO:0000256" key="2">
    <source>
        <dbReference type="ARBA" id="ARBA00004162"/>
    </source>
</evidence>
<dbReference type="Pfam" id="PF03748">
    <property type="entry name" value="FliL"/>
    <property type="match status" value="1"/>
</dbReference>
<keyword evidence="4" id="KW-1003">Cell membrane</keyword>
<gene>
    <name evidence="12" type="ORF">H8K47_00370</name>
</gene>
<dbReference type="GO" id="GO:0006935">
    <property type="term" value="P:chemotaxis"/>
    <property type="evidence" value="ECO:0007669"/>
    <property type="project" value="UniProtKB-KW"/>
</dbReference>
<name>A0A923KRF6_9BURK</name>
<dbReference type="EMBL" id="JACOGG010000001">
    <property type="protein sequence ID" value="MBC3933799.1"/>
    <property type="molecule type" value="Genomic_DNA"/>
</dbReference>
<feature type="signal peptide" evidence="11">
    <location>
        <begin position="1"/>
        <end position="27"/>
    </location>
</feature>
<evidence type="ECO:0000313" key="13">
    <source>
        <dbReference type="Proteomes" id="UP000612361"/>
    </source>
</evidence>
<keyword evidence="13" id="KW-1185">Reference proteome</keyword>
<dbReference type="RefSeq" id="WP_186879454.1">
    <property type="nucleotide sequence ID" value="NZ_JACOGG010000001.1"/>
</dbReference>
<evidence type="ECO:0000313" key="12">
    <source>
        <dbReference type="EMBL" id="MBC3933799.1"/>
    </source>
</evidence>
<keyword evidence="11" id="KW-0732">Signal</keyword>
<evidence type="ECO:0000256" key="4">
    <source>
        <dbReference type="ARBA" id="ARBA00022475"/>
    </source>
</evidence>
<keyword evidence="12" id="KW-0966">Cell projection</keyword>
<evidence type="ECO:0000256" key="8">
    <source>
        <dbReference type="ARBA" id="ARBA00022989"/>
    </source>
</evidence>
<dbReference type="AlphaFoldDB" id="A0A923KRF6"/>
<sequence>MQTFSFLKFFRSAVLCLLCSLAPAAFANSGGGSASASAGGAATAALEPFTVNLSSFDRYLQVSVTLQVAGPEVVDKIKAVMPMVRHNMIMLLSGKESSQIQSADGKHDLIEEIKERVNKVLETKEKNGVTDVFFVNFVIQ</sequence>
<evidence type="ECO:0000256" key="1">
    <source>
        <dbReference type="ARBA" id="ARBA00002254"/>
    </source>
</evidence>
<comment type="similarity">
    <text evidence="3 10">Belongs to the FliL family.</text>
</comment>
<dbReference type="GO" id="GO:0009425">
    <property type="term" value="C:bacterial-type flagellum basal body"/>
    <property type="evidence" value="ECO:0007669"/>
    <property type="project" value="InterPro"/>
</dbReference>
<keyword evidence="5 10" id="KW-0145">Chemotaxis</keyword>
<proteinExistence type="inferred from homology"/>
<comment type="function">
    <text evidence="1 10">Controls the rotational direction of flagella during chemotaxis.</text>
</comment>
<evidence type="ECO:0000256" key="5">
    <source>
        <dbReference type="ARBA" id="ARBA00022500"/>
    </source>
</evidence>
<comment type="subcellular location">
    <subcellularLocation>
        <location evidence="10">Cell inner membrane</location>
    </subcellularLocation>
    <subcellularLocation>
        <location evidence="2">Cell membrane</location>
        <topology evidence="2">Single-pass membrane protein</topology>
    </subcellularLocation>
</comment>
<dbReference type="PANTHER" id="PTHR35091">
    <property type="entry name" value="FLAGELLAR PROTEIN FLIL"/>
    <property type="match status" value="1"/>
</dbReference>
<dbReference type="InterPro" id="IPR005503">
    <property type="entry name" value="FliL"/>
</dbReference>
<evidence type="ECO:0000256" key="11">
    <source>
        <dbReference type="SAM" id="SignalP"/>
    </source>
</evidence>
<keyword evidence="9 10" id="KW-0472">Membrane</keyword>
<keyword evidence="6" id="KW-0812">Transmembrane</keyword>
<accession>A0A923KRF6</accession>
<feature type="chain" id="PRO_5038081370" description="Flagellar protein FliL" evidence="11">
    <location>
        <begin position="28"/>
        <end position="140"/>
    </location>
</feature>
<dbReference type="Proteomes" id="UP000612361">
    <property type="component" value="Unassembled WGS sequence"/>
</dbReference>
<evidence type="ECO:0000256" key="10">
    <source>
        <dbReference type="RuleBase" id="RU364125"/>
    </source>
</evidence>
<evidence type="ECO:0000256" key="9">
    <source>
        <dbReference type="ARBA" id="ARBA00023136"/>
    </source>
</evidence>
<dbReference type="GO" id="GO:0071978">
    <property type="term" value="P:bacterial-type flagellum-dependent swarming motility"/>
    <property type="evidence" value="ECO:0007669"/>
    <property type="project" value="TreeGrafter"/>
</dbReference>
<evidence type="ECO:0000256" key="6">
    <source>
        <dbReference type="ARBA" id="ARBA00022692"/>
    </source>
</evidence>
<keyword evidence="7 10" id="KW-0283">Flagellar rotation</keyword>
<evidence type="ECO:0000256" key="7">
    <source>
        <dbReference type="ARBA" id="ARBA00022779"/>
    </source>
</evidence>
<keyword evidence="10" id="KW-0997">Cell inner membrane</keyword>
<organism evidence="12 13">
    <name type="scientific">Undibacterium rugosum</name>
    <dbReference type="NCBI Taxonomy" id="2762291"/>
    <lineage>
        <taxon>Bacteria</taxon>
        <taxon>Pseudomonadati</taxon>
        <taxon>Pseudomonadota</taxon>
        <taxon>Betaproteobacteria</taxon>
        <taxon>Burkholderiales</taxon>
        <taxon>Oxalobacteraceae</taxon>
        <taxon>Undibacterium</taxon>
    </lineage>
</organism>
<keyword evidence="12" id="KW-0282">Flagellum</keyword>
<dbReference type="GO" id="GO:0005886">
    <property type="term" value="C:plasma membrane"/>
    <property type="evidence" value="ECO:0007669"/>
    <property type="project" value="UniProtKB-SubCell"/>
</dbReference>
<keyword evidence="8" id="KW-1133">Transmembrane helix</keyword>
<protein>
    <recommendedName>
        <fullName evidence="10">Flagellar protein FliL</fullName>
    </recommendedName>
</protein>
<keyword evidence="12" id="KW-0969">Cilium</keyword>
<evidence type="ECO:0000256" key="3">
    <source>
        <dbReference type="ARBA" id="ARBA00008281"/>
    </source>
</evidence>
<comment type="caution">
    <text evidence="12">The sequence shown here is derived from an EMBL/GenBank/DDBJ whole genome shotgun (WGS) entry which is preliminary data.</text>
</comment>
<dbReference type="PANTHER" id="PTHR35091:SF2">
    <property type="entry name" value="FLAGELLAR PROTEIN FLIL"/>
    <property type="match status" value="1"/>
</dbReference>